<evidence type="ECO:0000256" key="2">
    <source>
        <dbReference type="ARBA" id="ARBA00022723"/>
    </source>
</evidence>
<evidence type="ECO:0000256" key="1">
    <source>
        <dbReference type="ARBA" id="ARBA00010587"/>
    </source>
</evidence>
<dbReference type="InterPro" id="IPR016131">
    <property type="entry name" value="Haemerythrin_Fe_BS"/>
</dbReference>
<keyword evidence="2" id="KW-0479">Metal-binding</keyword>
<accession>A0A1F6NGT3</accession>
<dbReference type="GO" id="GO:0046872">
    <property type="term" value="F:metal ion binding"/>
    <property type="evidence" value="ECO:0007669"/>
    <property type="project" value="UniProtKB-KW"/>
</dbReference>
<name>A0A1F6NGT3_9BACT</name>
<keyword evidence="3" id="KW-0408">Iron</keyword>
<dbReference type="InterPro" id="IPR012312">
    <property type="entry name" value="Hemerythrin-like"/>
</dbReference>
<sequence>MNNNKKIEWEDRLSVGIKLIDDQHKNLFATINELIDIINVISKAEKSATEKKLDGIINQLMAYKRFHFATEERYFKEFNYEKTDEHIAKHRSFDKKIDEIQKKNKDDVFSFAFELIDFMEDWLIGHLMTVDQEYKECFKAHGLK</sequence>
<dbReference type="InterPro" id="IPR012827">
    <property type="entry name" value="Hemerythrin_metal-bd"/>
</dbReference>
<dbReference type="PANTHER" id="PTHR37164">
    <property type="entry name" value="BACTERIOHEMERYTHRIN"/>
    <property type="match status" value="1"/>
</dbReference>
<comment type="caution">
    <text evidence="5">The sequence shown here is derived from an EMBL/GenBank/DDBJ whole genome shotgun (WGS) entry which is preliminary data.</text>
</comment>
<dbReference type="Proteomes" id="UP000176300">
    <property type="component" value="Unassembled WGS sequence"/>
</dbReference>
<reference evidence="5 6" key="1">
    <citation type="journal article" date="2016" name="Nat. Commun.">
        <title>Thousands of microbial genomes shed light on interconnected biogeochemical processes in an aquifer system.</title>
        <authorList>
            <person name="Anantharaman K."/>
            <person name="Brown C.T."/>
            <person name="Hug L.A."/>
            <person name="Sharon I."/>
            <person name="Castelle C.J."/>
            <person name="Probst A.J."/>
            <person name="Thomas B.C."/>
            <person name="Singh A."/>
            <person name="Wilkins M.J."/>
            <person name="Karaoz U."/>
            <person name="Brodie E.L."/>
            <person name="Williams K.H."/>
            <person name="Hubbard S.S."/>
            <person name="Banfield J.F."/>
        </authorList>
    </citation>
    <scope>NUCLEOTIDE SEQUENCE [LARGE SCALE GENOMIC DNA]</scope>
</reference>
<dbReference type="AlphaFoldDB" id="A0A1F6NGT3"/>
<dbReference type="Pfam" id="PF01814">
    <property type="entry name" value="Hemerythrin"/>
    <property type="match status" value="1"/>
</dbReference>
<organism evidence="5 6">
    <name type="scientific">Candidatus Magasanikbacteria bacterium RIFOXYB1_FULL_40_15</name>
    <dbReference type="NCBI Taxonomy" id="1798697"/>
    <lineage>
        <taxon>Bacteria</taxon>
        <taxon>Candidatus Magasanikiibacteriota</taxon>
    </lineage>
</organism>
<feature type="domain" description="Hemerythrin-like" evidence="4">
    <location>
        <begin position="16"/>
        <end position="135"/>
    </location>
</feature>
<dbReference type="EMBL" id="MFQS01000019">
    <property type="protein sequence ID" value="OGH83147.1"/>
    <property type="molecule type" value="Genomic_DNA"/>
</dbReference>
<protein>
    <recommendedName>
        <fullName evidence="4">Hemerythrin-like domain-containing protein</fullName>
    </recommendedName>
</protein>
<dbReference type="InterPro" id="IPR035938">
    <property type="entry name" value="Hemerythrin-like_sf"/>
</dbReference>
<dbReference type="PANTHER" id="PTHR37164:SF1">
    <property type="entry name" value="BACTERIOHEMERYTHRIN"/>
    <property type="match status" value="1"/>
</dbReference>
<evidence type="ECO:0000256" key="3">
    <source>
        <dbReference type="ARBA" id="ARBA00023004"/>
    </source>
</evidence>
<dbReference type="PROSITE" id="PS00550">
    <property type="entry name" value="HEMERYTHRINS"/>
    <property type="match status" value="1"/>
</dbReference>
<dbReference type="InterPro" id="IPR050669">
    <property type="entry name" value="Hemerythrin"/>
</dbReference>
<evidence type="ECO:0000259" key="4">
    <source>
        <dbReference type="Pfam" id="PF01814"/>
    </source>
</evidence>
<dbReference type="SUPFAM" id="SSF47188">
    <property type="entry name" value="Hemerythrin-like"/>
    <property type="match status" value="1"/>
</dbReference>
<evidence type="ECO:0000313" key="6">
    <source>
        <dbReference type="Proteomes" id="UP000176300"/>
    </source>
</evidence>
<dbReference type="STRING" id="1798697.A2373_04580"/>
<dbReference type="NCBIfam" id="NF033749">
    <property type="entry name" value="bact_hemeryth"/>
    <property type="match status" value="1"/>
</dbReference>
<evidence type="ECO:0000313" key="5">
    <source>
        <dbReference type="EMBL" id="OGH83147.1"/>
    </source>
</evidence>
<gene>
    <name evidence="5" type="ORF">A2373_04580</name>
</gene>
<dbReference type="Gene3D" id="1.20.120.50">
    <property type="entry name" value="Hemerythrin-like"/>
    <property type="match status" value="1"/>
</dbReference>
<dbReference type="NCBIfam" id="TIGR02481">
    <property type="entry name" value="hemeryth_dom"/>
    <property type="match status" value="1"/>
</dbReference>
<dbReference type="CDD" id="cd12107">
    <property type="entry name" value="Hemerythrin"/>
    <property type="match status" value="1"/>
</dbReference>
<proteinExistence type="inferred from homology"/>
<comment type="similarity">
    <text evidence="1">Belongs to the hemerythrin family.</text>
</comment>